<accession>A0A9K3LAA2</accession>
<proteinExistence type="predicted"/>
<protein>
    <submittedName>
        <fullName evidence="1">Uncharacterized protein</fullName>
    </submittedName>
</protein>
<organism evidence="1 2">
    <name type="scientific">Nitzschia inconspicua</name>
    <dbReference type="NCBI Taxonomy" id="303405"/>
    <lineage>
        <taxon>Eukaryota</taxon>
        <taxon>Sar</taxon>
        <taxon>Stramenopiles</taxon>
        <taxon>Ochrophyta</taxon>
        <taxon>Bacillariophyta</taxon>
        <taxon>Bacillariophyceae</taxon>
        <taxon>Bacillariophycidae</taxon>
        <taxon>Bacillariales</taxon>
        <taxon>Bacillariaceae</taxon>
        <taxon>Nitzschia</taxon>
    </lineage>
</organism>
<dbReference type="EMBL" id="JAGRRH010000015">
    <property type="protein sequence ID" value="KAG7357711.1"/>
    <property type="molecule type" value="Genomic_DNA"/>
</dbReference>
<dbReference type="AlphaFoldDB" id="A0A9K3LAA2"/>
<comment type="caution">
    <text evidence="1">The sequence shown here is derived from an EMBL/GenBank/DDBJ whole genome shotgun (WGS) entry which is preliminary data.</text>
</comment>
<keyword evidence="2" id="KW-1185">Reference proteome</keyword>
<reference evidence="1" key="2">
    <citation type="submission" date="2021-04" db="EMBL/GenBank/DDBJ databases">
        <authorList>
            <person name="Podell S."/>
        </authorList>
    </citation>
    <scope>NUCLEOTIDE SEQUENCE</scope>
    <source>
        <strain evidence="1">Hildebrandi</strain>
    </source>
</reference>
<reference evidence="1" key="1">
    <citation type="journal article" date="2021" name="Sci. Rep.">
        <title>Diploid genomic architecture of Nitzschia inconspicua, an elite biomass production diatom.</title>
        <authorList>
            <person name="Oliver A."/>
            <person name="Podell S."/>
            <person name="Pinowska A."/>
            <person name="Traller J.C."/>
            <person name="Smith S.R."/>
            <person name="McClure R."/>
            <person name="Beliaev A."/>
            <person name="Bohutskyi P."/>
            <person name="Hill E.A."/>
            <person name="Rabines A."/>
            <person name="Zheng H."/>
            <person name="Allen L.Z."/>
            <person name="Kuo A."/>
            <person name="Grigoriev I.V."/>
            <person name="Allen A.E."/>
            <person name="Hazlebeck D."/>
            <person name="Allen E.E."/>
        </authorList>
    </citation>
    <scope>NUCLEOTIDE SEQUENCE</scope>
    <source>
        <strain evidence="1">Hildebrandi</strain>
    </source>
</reference>
<dbReference type="Proteomes" id="UP000693970">
    <property type="component" value="Unassembled WGS sequence"/>
</dbReference>
<evidence type="ECO:0000313" key="1">
    <source>
        <dbReference type="EMBL" id="KAG7357711.1"/>
    </source>
</evidence>
<evidence type="ECO:0000313" key="2">
    <source>
        <dbReference type="Proteomes" id="UP000693970"/>
    </source>
</evidence>
<name>A0A9K3LAA2_9STRA</name>
<sequence>MTLLFWERLSSFSNKKWSGAKFPRRFAWIRRVRAKIPDEGIADGGDLRKNKLPSRRNRTMERQYLLEMSFFSAKRFEETYLGLCDATIKIYRRAKHKRMAAILQAEVAEYYVRQGILLSLMPFFSLATDTKTNKGVNTPWGGTSSPAIVTVSDPAEWPTGPFCHVYIAA</sequence>
<gene>
    <name evidence="1" type="ORF">IV203_002399</name>
</gene>